<evidence type="ECO:0000259" key="1">
    <source>
        <dbReference type="PROSITE" id="PS50053"/>
    </source>
</evidence>
<accession>A0AAD4QZ37</accession>
<comment type="caution">
    <text evidence="2">The sequence shown here is derived from an EMBL/GenBank/DDBJ whole genome shotgun (WGS) entry which is preliminary data.</text>
</comment>
<dbReference type="EMBL" id="JAKKPZ010000179">
    <property type="protein sequence ID" value="KAI1699446.1"/>
    <property type="molecule type" value="Genomic_DNA"/>
</dbReference>
<dbReference type="Proteomes" id="UP001201812">
    <property type="component" value="Unassembled WGS sequence"/>
</dbReference>
<protein>
    <submittedName>
        <fullName evidence="2">Ubiquitin family domain-containing protein</fullName>
    </submittedName>
</protein>
<feature type="domain" description="Ubiquitin-like" evidence="1">
    <location>
        <begin position="2"/>
        <end position="70"/>
    </location>
</feature>
<dbReference type="PROSITE" id="PS50053">
    <property type="entry name" value="UBIQUITIN_2"/>
    <property type="match status" value="1"/>
</dbReference>
<organism evidence="2 3">
    <name type="scientific">Ditylenchus destructor</name>
    <dbReference type="NCBI Taxonomy" id="166010"/>
    <lineage>
        <taxon>Eukaryota</taxon>
        <taxon>Metazoa</taxon>
        <taxon>Ecdysozoa</taxon>
        <taxon>Nematoda</taxon>
        <taxon>Chromadorea</taxon>
        <taxon>Rhabditida</taxon>
        <taxon>Tylenchina</taxon>
        <taxon>Tylenchomorpha</taxon>
        <taxon>Sphaerularioidea</taxon>
        <taxon>Anguinidae</taxon>
        <taxon>Anguininae</taxon>
        <taxon>Ditylenchus</taxon>
    </lineage>
</organism>
<keyword evidence="3" id="KW-1185">Reference proteome</keyword>
<evidence type="ECO:0000313" key="2">
    <source>
        <dbReference type="EMBL" id="KAI1699446.1"/>
    </source>
</evidence>
<sequence length="190" mass="21841">MIIFVIKDGTARKIKLDIDPRSTVFDLKTIVCREMYIKVSEQRLFFNDSELENDKTLESYNIKTLTTLRVKRQSSDEGKSGVVNQQVARHEGQAARHALPQAAPLERENSVVNQQVARHEGQDTGLERENNIVTGYEQNFDEEEQQVIISTQPIQMLENQLGLLSEAFLSFERIIRNRELALQHDVSNEK</sequence>
<dbReference type="Gene3D" id="3.10.20.90">
    <property type="entry name" value="Phosphatidylinositol 3-kinase Catalytic Subunit, Chain A, domain 1"/>
    <property type="match status" value="1"/>
</dbReference>
<dbReference type="InterPro" id="IPR000626">
    <property type="entry name" value="Ubiquitin-like_dom"/>
</dbReference>
<dbReference type="CDD" id="cd17039">
    <property type="entry name" value="Ubl_ubiquitin_like"/>
    <property type="match status" value="1"/>
</dbReference>
<evidence type="ECO:0000313" key="3">
    <source>
        <dbReference type="Proteomes" id="UP001201812"/>
    </source>
</evidence>
<proteinExistence type="predicted"/>
<name>A0AAD4QZ37_9BILA</name>
<dbReference type="SUPFAM" id="SSF54236">
    <property type="entry name" value="Ubiquitin-like"/>
    <property type="match status" value="1"/>
</dbReference>
<dbReference type="InterPro" id="IPR029071">
    <property type="entry name" value="Ubiquitin-like_domsf"/>
</dbReference>
<dbReference type="SMART" id="SM00213">
    <property type="entry name" value="UBQ"/>
    <property type="match status" value="1"/>
</dbReference>
<gene>
    <name evidence="2" type="ORF">DdX_17325</name>
</gene>
<dbReference type="AlphaFoldDB" id="A0AAD4QZ37"/>
<dbReference type="Pfam" id="PF00240">
    <property type="entry name" value="ubiquitin"/>
    <property type="match status" value="1"/>
</dbReference>
<reference evidence="2" key="1">
    <citation type="submission" date="2022-01" db="EMBL/GenBank/DDBJ databases">
        <title>Genome Sequence Resource for Two Populations of Ditylenchus destructor, the Migratory Endoparasitic Phytonematode.</title>
        <authorList>
            <person name="Zhang H."/>
            <person name="Lin R."/>
            <person name="Xie B."/>
        </authorList>
    </citation>
    <scope>NUCLEOTIDE SEQUENCE</scope>
    <source>
        <strain evidence="2">BazhouSP</strain>
    </source>
</reference>